<dbReference type="RefSeq" id="WP_127609116.1">
    <property type="nucleotide sequence ID" value="NZ_JARTHJ010000079.1"/>
</dbReference>
<accession>A0A7X3CTG4</accession>
<dbReference type="Gene3D" id="3.40.50.10360">
    <property type="entry name" value="Hypothetical protein TT1679"/>
    <property type="match status" value="1"/>
</dbReference>
<dbReference type="Proteomes" id="UP000450917">
    <property type="component" value="Unassembled WGS sequence"/>
</dbReference>
<dbReference type="PIRSF" id="PIRSF007510">
    <property type="entry name" value="UCP007510"/>
    <property type="match status" value="1"/>
</dbReference>
<dbReference type="HAMAP" id="MF_00800">
    <property type="entry name" value="UPF0340"/>
    <property type="match status" value="1"/>
</dbReference>
<evidence type="ECO:0000313" key="3">
    <source>
        <dbReference type="Proteomes" id="UP000450917"/>
    </source>
</evidence>
<reference evidence="2 3" key="1">
    <citation type="submission" date="2019-11" db="EMBL/GenBank/DDBJ databases">
        <title>Draft genome sequences of five Paenibacillus species of dairy origin.</title>
        <authorList>
            <person name="Olajide A.M."/>
            <person name="Chen S."/>
            <person name="Lapointe G."/>
        </authorList>
    </citation>
    <scope>NUCLEOTIDE SEQUENCE [LARGE SCALE GENOMIC DNA]</scope>
    <source>
        <strain evidence="2 3">2CS3</strain>
    </source>
</reference>
<dbReference type="InterPro" id="IPR028345">
    <property type="entry name" value="Antibiotic_NAT-like"/>
</dbReference>
<keyword evidence="3" id="KW-1185">Reference proteome</keyword>
<evidence type="ECO:0000313" key="2">
    <source>
        <dbReference type="EMBL" id="MUG72412.1"/>
    </source>
</evidence>
<name>A0A7X3CTG4_9BACL</name>
<sequence length="206" mass="22070">MNIPNIGQDASAVAPDLTMVRSQAETILRELAAAGHLEPGRLLVIGTSTSEVLGRHIGTSGSEAVARQLYEAVEAVRADAGFYPVYQCCEHLNRALVLEREAMERYGFEQVSVVPVPKAGGSMAAYAYRHLRSAVVVETVQAHAGLDIGGTLIGMHLKRVAVPFKPSVRRIGEAFVQAAFTRPKLIGGARAVYAADMQQPANETCE</sequence>
<comment type="caution">
    <text evidence="2">The sequence shown here is derived from an EMBL/GenBank/DDBJ whole genome shotgun (WGS) entry which is preliminary data.</text>
</comment>
<comment type="similarity">
    <text evidence="1">Belongs to the UPF0340 family.</text>
</comment>
<dbReference type="AlphaFoldDB" id="A0A7X3CTG4"/>
<dbReference type="SUPFAM" id="SSF110710">
    <property type="entry name" value="TTHA0583/YokD-like"/>
    <property type="match status" value="1"/>
</dbReference>
<dbReference type="Pfam" id="PF04260">
    <property type="entry name" value="DUF436"/>
    <property type="match status" value="1"/>
</dbReference>
<dbReference type="NCBIfam" id="TIGR01440">
    <property type="entry name" value="TIGR01440 family protein"/>
    <property type="match status" value="1"/>
</dbReference>
<protein>
    <recommendedName>
        <fullName evidence="1">UPF0340 protein GNP93_17230</fullName>
    </recommendedName>
</protein>
<organism evidence="2 3">
    <name type="scientific">Paenibacillus validus</name>
    <dbReference type="NCBI Taxonomy" id="44253"/>
    <lineage>
        <taxon>Bacteria</taxon>
        <taxon>Bacillati</taxon>
        <taxon>Bacillota</taxon>
        <taxon>Bacilli</taxon>
        <taxon>Bacillales</taxon>
        <taxon>Paenibacillaceae</taxon>
        <taxon>Paenibacillus</taxon>
    </lineage>
</organism>
<dbReference type="InterPro" id="IPR006340">
    <property type="entry name" value="DUF436"/>
</dbReference>
<dbReference type="EMBL" id="WNZX01000015">
    <property type="protein sequence ID" value="MUG72412.1"/>
    <property type="molecule type" value="Genomic_DNA"/>
</dbReference>
<evidence type="ECO:0000256" key="1">
    <source>
        <dbReference type="HAMAP-Rule" id="MF_00800"/>
    </source>
</evidence>
<proteinExistence type="inferred from homology"/>
<gene>
    <name evidence="2" type="ORF">GNP93_17230</name>
</gene>